<accession>A0ABR7HU63</accession>
<feature type="domain" description="Stage IV sporulation protein A middle" evidence="2">
    <location>
        <begin position="252"/>
        <end position="430"/>
    </location>
</feature>
<evidence type="ECO:0000259" key="2">
    <source>
        <dbReference type="Pfam" id="PF20438"/>
    </source>
</evidence>
<dbReference type="InterPro" id="IPR027417">
    <property type="entry name" value="P-loop_NTPase"/>
</dbReference>
<dbReference type="EMBL" id="JACOPR010000005">
    <property type="protein sequence ID" value="MBC5731068.1"/>
    <property type="molecule type" value="Genomic_DNA"/>
</dbReference>
<feature type="domain" description="Sporulation stage IV protein A C-terminal" evidence="3">
    <location>
        <begin position="431"/>
        <end position="506"/>
    </location>
</feature>
<evidence type="ECO:0000313" key="5">
    <source>
        <dbReference type="Proteomes" id="UP000660021"/>
    </source>
</evidence>
<organism evidence="4 5">
    <name type="scientific">Pseudoflavonifractor hominis</name>
    <dbReference type="NCBI Taxonomy" id="2763059"/>
    <lineage>
        <taxon>Bacteria</taxon>
        <taxon>Bacillati</taxon>
        <taxon>Bacillota</taxon>
        <taxon>Clostridia</taxon>
        <taxon>Eubacteriales</taxon>
        <taxon>Oscillospiraceae</taxon>
        <taxon>Pseudoflavonifractor</taxon>
    </lineage>
</organism>
<keyword evidence="5" id="KW-1185">Reference proteome</keyword>
<protein>
    <submittedName>
        <fullName evidence="4">Stage IV sporulation protein A</fullName>
    </submittedName>
</protein>
<dbReference type="Pfam" id="PF20438">
    <property type="entry name" value="SpoIVA_middle"/>
    <property type="match status" value="1"/>
</dbReference>
<dbReference type="Proteomes" id="UP000660021">
    <property type="component" value="Unassembled WGS sequence"/>
</dbReference>
<dbReference type="Pfam" id="PF20439">
    <property type="entry name" value="SpoIVA_C"/>
    <property type="match status" value="1"/>
</dbReference>
<reference evidence="4 5" key="1">
    <citation type="submission" date="2020-08" db="EMBL/GenBank/DDBJ databases">
        <title>Genome public.</title>
        <authorList>
            <person name="Liu C."/>
            <person name="Sun Q."/>
        </authorList>
    </citation>
    <scope>NUCLEOTIDE SEQUENCE [LARGE SCALE GENOMIC DNA]</scope>
    <source>
        <strain evidence="4 5">New-38</strain>
    </source>
</reference>
<dbReference type="PIRSF" id="PIRSF007466">
    <property type="entry name" value="SpoIVA"/>
    <property type="match status" value="1"/>
</dbReference>
<dbReference type="InterPro" id="IPR014201">
    <property type="entry name" value="Spore_IV_A"/>
</dbReference>
<dbReference type="SUPFAM" id="SSF52540">
    <property type="entry name" value="P-loop containing nucleoside triphosphate hydrolases"/>
    <property type="match status" value="1"/>
</dbReference>
<dbReference type="InterPro" id="IPR046842">
    <property type="entry name" value="SpoIVA_ATPase"/>
</dbReference>
<dbReference type="InterPro" id="IPR046840">
    <property type="entry name" value="SpoIVA_C"/>
</dbReference>
<name>A0ABR7HU63_9FIRM</name>
<dbReference type="NCBIfam" id="TIGR02836">
    <property type="entry name" value="spore_IV_A"/>
    <property type="match status" value="1"/>
</dbReference>
<dbReference type="Gene3D" id="3.40.50.300">
    <property type="entry name" value="P-loop containing nucleotide triphosphate hydrolases"/>
    <property type="match status" value="1"/>
</dbReference>
<dbReference type="InterPro" id="IPR046841">
    <property type="entry name" value="SpoIVA_middle"/>
</dbReference>
<gene>
    <name evidence="4" type="primary">spoIVA</name>
    <name evidence="4" type="ORF">H8S34_09530</name>
</gene>
<dbReference type="Pfam" id="PF09547">
    <property type="entry name" value="SpoIVA_ATPase"/>
    <property type="match status" value="1"/>
</dbReference>
<comment type="caution">
    <text evidence="4">The sequence shown here is derived from an EMBL/GenBank/DDBJ whole genome shotgun (WGS) entry which is preliminary data.</text>
</comment>
<evidence type="ECO:0000259" key="1">
    <source>
        <dbReference type="Pfam" id="PF09547"/>
    </source>
</evidence>
<evidence type="ECO:0000259" key="3">
    <source>
        <dbReference type="Pfam" id="PF20439"/>
    </source>
</evidence>
<proteinExistence type="predicted"/>
<feature type="domain" description="Stage IV sporulation protein A ATPase" evidence="1">
    <location>
        <begin position="16"/>
        <end position="251"/>
    </location>
</feature>
<sequence length="506" mass="56223">MRGSPRIRPKEELQLEERKIYEDIALRTEGDIYIGVVGPVRTGKSTFIKRFMETMVIPNIENVYRRERARDELPQSGSGRTIMTAEPKFVPEEAVEVTMENGAAFSVRLIDCVGYLVPGAVGQMEDDSPRMVTTPWFDYEIPMTEAAEIGTRKVIAEHSTIGIVITTDGSITDIPREDYLEAEERVISELKELGKPFLVVLNSAYPNSERAQAIRADLSSRYDVTCVVANCLELDEADVRDIIKGVLYEFPVKELDLFLPPWVDALDYTHPIKSSLYAAIREGASGMRRIRDVEQAVHSIASCENVSSAQISAISLGTGVAAATLDLPRSLFYGTISEQSGFAIHDDGDLLGLLTELSHVKCEYDKVSSALEDVKQTGYGIVIPSTDELVLEEPEIVKQGGRYGVRLKASAPSIHMIRADIETEVSPIVGNEKQSEEMINYLLQEFEGDTKAIWQSNIFGKSFHELVSEDLNTKLKRMPEDARGKLRETLQRIINEGSGGLICIIL</sequence>
<evidence type="ECO:0000313" key="4">
    <source>
        <dbReference type="EMBL" id="MBC5731068.1"/>
    </source>
</evidence>